<keyword evidence="3" id="KW-0677">Repeat</keyword>
<evidence type="ECO:0000256" key="3">
    <source>
        <dbReference type="ARBA" id="ARBA00022737"/>
    </source>
</evidence>
<dbReference type="PROSITE" id="PS00198">
    <property type="entry name" value="4FE4S_FER_1"/>
    <property type="match status" value="1"/>
</dbReference>
<keyword evidence="6" id="KW-0249">Electron transport</keyword>
<dbReference type="NCBIfam" id="NF008434">
    <property type="entry name" value="PRK11274.1"/>
    <property type="match status" value="1"/>
</dbReference>
<dbReference type="AlphaFoldDB" id="A0A6F8PWJ3"/>
<dbReference type="Pfam" id="PF02754">
    <property type="entry name" value="CCG"/>
    <property type="match status" value="2"/>
</dbReference>
<dbReference type="Gene3D" id="1.10.1060.10">
    <property type="entry name" value="Alpha-helical ferredoxin"/>
    <property type="match status" value="1"/>
</dbReference>
<dbReference type="InterPro" id="IPR012257">
    <property type="entry name" value="Glc_ox_4Fe-4S"/>
</dbReference>
<dbReference type="EC" id="1.1.99.14" evidence="6"/>
<dbReference type="GO" id="GO:0051539">
    <property type="term" value="F:4 iron, 4 sulfur cluster binding"/>
    <property type="evidence" value="ECO:0007669"/>
    <property type="project" value="UniProtKB-UniRule"/>
</dbReference>
<dbReference type="PIRSF" id="PIRSF000139">
    <property type="entry name" value="Glc_ox_4Fe-4S"/>
    <property type="match status" value="1"/>
</dbReference>
<keyword evidence="4 6" id="KW-0408">Iron</keyword>
<comment type="function">
    <text evidence="6">Component of a complex that catalyzes the oxidation of glycolate to glyoxylate.</text>
</comment>
<protein>
    <recommendedName>
        <fullName evidence="6">Glycolate oxidase iron-sulfur subunit</fullName>
        <ecNumber evidence="6">1.1.99.14</ecNumber>
    </recommendedName>
</protein>
<sequence length="401" mass="44524">MQTHLPEDLLATEQGRTADKILRSCVHCGFCLSACPTYGILGDELDSPRGRIYLIKSALEGNPVSANSLVHLDRCLTCRACETTCPSGVEYGHLLDIGRDAVEQACPRNPWQRFVRYSVRKSLTTPWLFNTVLKCLPFLRHSNALKFSVAELALQQQLQDRADALQKSILLIAGCVQPALAPNINQATIKVLNKLGFHVLQTSQSQCCGAIEHHLSGHTAALRQIKANVDAWCDYLDQGAQAIISNASGCGAMVKEYAHLLRDDVEYIEKAQRVVAATYDISEFLLQQDLSSLTHYDNQKITFHSPCTLQHGQKLQGVVEKTLRKLGYRVSPVQDSHLCCGSAGTYSFFQPKLSKELRAQKLQSLLEKEPEVIVTANIGCLMHLQKGTKTPVKHWIELFSD</sequence>
<keyword evidence="9" id="KW-1185">Reference proteome</keyword>
<dbReference type="InterPro" id="IPR017896">
    <property type="entry name" value="4Fe4S_Fe-S-bd"/>
</dbReference>
<dbReference type="PROSITE" id="PS51379">
    <property type="entry name" value="4FE4S_FER_2"/>
    <property type="match status" value="2"/>
</dbReference>
<keyword evidence="1 6" id="KW-0004">4Fe-4S</keyword>
<feature type="domain" description="4Fe-4S ferredoxin-type" evidence="7">
    <location>
        <begin position="66"/>
        <end position="89"/>
    </location>
</feature>
<gene>
    <name evidence="8" type="ORF">THMIRHAS_18860</name>
</gene>
<evidence type="ECO:0000256" key="6">
    <source>
        <dbReference type="PIRNR" id="PIRNR000139"/>
    </source>
</evidence>
<evidence type="ECO:0000313" key="8">
    <source>
        <dbReference type="EMBL" id="BBP46513.1"/>
    </source>
</evidence>
<evidence type="ECO:0000256" key="4">
    <source>
        <dbReference type="ARBA" id="ARBA00023004"/>
    </source>
</evidence>
<comment type="catalytic activity">
    <reaction evidence="6">
        <text>glycolate + A = glyoxylate + AH2</text>
        <dbReference type="Rhea" id="RHEA:21264"/>
        <dbReference type="ChEBI" id="CHEBI:13193"/>
        <dbReference type="ChEBI" id="CHEBI:17499"/>
        <dbReference type="ChEBI" id="CHEBI:29805"/>
        <dbReference type="ChEBI" id="CHEBI:36655"/>
        <dbReference type="EC" id="1.1.99.14"/>
    </reaction>
</comment>
<proteinExistence type="predicted"/>
<name>A0A6F8PWJ3_9GAMM</name>
<evidence type="ECO:0000313" key="9">
    <source>
        <dbReference type="Proteomes" id="UP000501726"/>
    </source>
</evidence>
<evidence type="ECO:0000256" key="5">
    <source>
        <dbReference type="ARBA" id="ARBA00023014"/>
    </source>
</evidence>
<reference evidence="9" key="1">
    <citation type="submission" date="2019-11" db="EMBL/GenBank/DDBJ databases">
        <title>Isolation and characterization of two novel species in the genus Thiomicrorhabdus.</title>
        <authorList>
            <person name="Mochizuki J."/>
            <person name="Kojima H."/>
            <person name="Fukui M."/>
        </authorList>
    </citation>
    <scope>NUCLEOTIDE SEQUENCE [LARGE SCALE GENOMIC DNA]</scope>
    <source>
        <strain evidence="9">aks77</strain>
    </source>
</reference>
<organism evidence="8 9">
    <name type="scientific">Thiosulfatimonas sediminis</name>
    <dbReference type="NCBI Taxonomy" id="2675054"/>
    <lineage>
        <taxon>Bacteria</taxon>
        <taxon>Pseudomonadati</taxon>
        <taxon>Pseudomonadota</taxon>
        <taxon>Gammaproteobacteria</taxon>
        <taxon>Thiotrichales</taxon>
        <taxon>Piscirickettsiaceae</taxon>
        <taxon>Thiosulfatimonas</taxon>
    </lineage>
</organism>
<dbReference type="GO" id="GO:0019154">
    <property type="term" value="F:glycolate dehydrogenase activity"/>
    <property type="evidence" value="ECO:0007669"/>
    <property type="project" value="UniProtKB-EC"/>
</dbReference>
<dbReference type="InterPro" id="IPR017900">
    <property type="entry name" value="4Fe4S_Fe_S_CS"/>
</dbReference>
<keyword evidence="2 6" id="KW-0479">Metal-binding</keyword>
<dbReference type="GO" id="GO:0046872">
    <property type="term" value="F:metal ion binding"/>
    <property type="evidence" value="ECO:0007669"/>
    <property type="project" value="UniProtKB-UniRule"/>
</dbReference>
<dbReference type="KEGG" id="tse:THMIRHAS_18860"/>
<dbReference type="InterPro" id="IPR004017">
    <property type="entry name" value="Cys_rich_dom"/>
</dbReference>
<dbReference type="Proteomes" id="UP000501726">
    <property type="component" value="Chromosome"/>
</dbReference>
<evidence type="ECO:0000256" key="2">
    <source>
        <dbReference type="ARBA" id="ARBA00022723"/>
    </source>
</evidence>
<dbReference type="PANTHER" id="PTHR32479:SF17">
    <property type="entry name" value="GLYCOLATE OXIDASE IRON-SULFUR SUBUNIT"/>
    <property type="match status" value="1"/>
</dbReference>
<feature type="domain" description="4Fe-4S ferredoxin-type" evidence="7">
    <location>
        <begin position="14"/>
        <end position="45"/>
    </location>
</feature>
<dbReference type="EMBL" id="AP021889">
    <property type="protein sequence ID" value="BBP46513.1"/>
    <property type="molecule type" value="Genomic_DNA"/>
</dbReference>
<dbReference type="PANTHER" id="PTHR32479">
    <property type="entry name" value="GLYCOLATE OXIDASE IRON-SULFUR SUBUNIT"/>
    <property type="match status" value="1"/>
</dbReference>
<dbReference type="Pfam" id="PF13183">
    <property type="entry name" value="Fer4_8"/>
    <property type="match status" value="1"/>
</dbReference>
<accession>A0A6F8PWJ3</accession>
<keyword evidence="6" id="KW-0813">Transport</keyword>
<evidence type="ECO:0000259" key="7">
    <source>
        <dbReference type="PROSITE" id="PS51379"/>
    </source>
</evidence>
<keyword evidence="5 6" id="KW-0411">Iron-sulfur</keyword>
<evidence type="ECO:0000256" key="1">
    <source>
        <dbReference type="ARBA" id="ARBA00022485"/>
    </source>
</evidence>
<dbReference type="RefSeq" id="WP_173273202.1">
    <property type="nucleotide sequence ID" value="NZ_AP021889.1"/>
</dbReference>
<dbReference type="InterPro" id="IPR009051">
    <property type="entry name" value="Helical_ferredxn"/>
</dbReference>
<dbReference type="SUPFAM" id="SSF54862">
    <property type="entry name" value="4Fe-4S ferredoxins"/>
    <property type="match status" value="1"/>
</dbReference>
<comment type="cofactor">
    <cofactor evidence="6">
        <name>[4Fe-4S] cluster</name>
        <dbReference type="ChEBI" id="CHEBI:49883"/>
    </cofactor>
    <text evidence="6">Binds 2 [4Fe-4S] clusters.</text>
</comment>
<comment type="catalytic activity">
    <reaction evidence="6">
        <text>(R)-lactate + A = pyruvate + AH2</text>
        <dbReference type="Rhea" id="RHEA:15089"/>
        <dbReference type="ChEBI" id="CHEBI:13193"/>
        <dbReference type="ChEBI" id="CHEBI:15361"/>
        <dbReference type="ChEBI" id="CHEBI:16004"/>
        <dbReference type="ChEBI" id="CHEBI:17499"/>
    </reaction>
</comment>